<dbReference type="SMART" id="SM00387">
    <property type="entry name" value="HATPase_c"/>
    <property type="match status" value="1"/>
</dbReference>
<accession>D0WHB0</accession>
<dbReference type="CDD" id="cd00082">
    <property type="entry name" value="HisKA"/>
    <property type="match status" value="1"/>
</dbReference>
<dbReference type="Gene3D" id="3.30.565.10">
    <property type="entry name" value="Histidine kinase-like ATPase, C-terminal domain"/>
    <property type="match status" value="1"/>
</dbReference>
<dbReference type="eggNOG" id="COG2205">
    <property type="taxonomic scope" value="Bacteria"/>
</dbReference>
<dbReference type="OrthoDB" id="9786919at2"/>
<dbReference type="FunFam" id="3.30.565.10:FF:000006">
    <property type="entry name" value="Sensor histidine kinase WalK"/>
    <property type="match status" value="1"/>
</dbReference>
<evidence type="ECO:0000256" key="8">
    <source>
        <dbReference type="ARBA" id="ARBA00022989"/>
    </source>
</evidence>
<comment type="subcellular location">
    <subcellularLocation>
        <location evidence="2">Cell membrane</location>
    </subcellularLocation>
</comment>
<dbReference type="PROSITE" id="PS50885">
    <property type="entry name" value="HAMP"/>
    <property type="match status" value="1"/>
</dbReference>
<evidence type="ECO:0000259" key="12">
    <source>
        <dbReference type="PROSITE" id="PS50109"/>
    </source>
</evidence>
<evidence type="ECO:0000256" key="10">
    <source>
        <dbReference type="ARBA" id="ARBA00039401"/>
    </source>
</evidence>
<dbReference type="Pfam" id="PF00672">
    <property type="entry name" value="HAMP"/>
    <property type="match status" value="1"/>
</dbReference>
<evidence type="ECO:0000256" key="7">
    <source>
        <dbReference type="ARBA" id="ARBA00022777"/>
    </source>
</evidence>
<dbReference type="InterPro" id="IPR036890">
    <property type="entry name" value="HATPase_C_sf"/>
</dbReference>
<dbReference type="Gene3D" id="1.10.287.130">
    <property type="match status" value="1"/>
</dbReference>
<dbReference type="AlphaFoldDB" id="D0WHB0"/>
<protein>
    <recommendedName>
        <fullName evidence="10">Sensor-like histidine kinase SenX3</fullName>
        <ecNumber evidence="3">2.7.13.3</ecNumber>
    </recommendedName>
</protein>
<feature type="transmembrane region" description="Helical" evidence="11">
    <location>
        <begin position="29"/>
        <end position="52"/>
    </location>
</feature>
<feature type="domain" description="Histidine kinase" evidence="12">
    <location>
        <begin position="281"/>
        <end position="495"/>
    </location>
</feature>
<name>D0WHB0_SLAES</name>
<dbReference type="GO" id="GO:0004721">
    <property type="term" value="F:phosphoprotein phosphatase activity"/>
    <property type="evidence" value="ECO:0007669"/>
    <property type="project" value="TreeGrafter"/>
</dbReference>
<dbReference type="HOGENOM" id="CLU_000445_89_6_11"/>
<dbReference type="GO" id="GO:0005886">
    <property type="term" value="C:plasma membrane"/>
    <property type="evidence" value="ECO:0007669"/>
    <property type="project" value="UniProtKB-SubCell"/>
</dbReference>
<keyword evidence="9" id="KW-0902">Two-component regulatory system</keyword>
<dbReference type="SMART" id="SM00304">
    <property type="entry name" value="HAMP"/>
    <property type="match status" value="1"/>
</dbReference>
<evidence type="ECO:0000256" key="11">
    <source>
        <dbReference type="SAM" id="Phobius"/>
    </source>
</evidence>
<dbReference type="InterPro" id="IPR036097">
    <property type="entry name" value="HisK_dim/P_sf"/>
</dbReference>
<comment type="caution">
    <text evidence="14">The sequence shown here is derived from an EMBL/GenBank/DDBJ whole genome shotgun (WGS) entry which is preliminary data.</text>
</comment>
<keyword evidence="6 11" id="KW-0812">Transmembrane</keyword>
<dbReference type="RefSeq" id="WP_006362400.1">
    <property type="nucleotide sequence ID" value="NZ_GG700630.1"/>
</dbReference>
<dbReference type="SMART" id="SM00388">
    <property type="entry name" value="HisKA"/>
    <property type="match status" value="1"/>
</dbReference>
<comment type="catalytic activity">
    <reaction evidence="1">
        <text>ATP + protein L-histidine = ADP + protein N-phospho-L-histidine.</text>
        <dbReference type="EC" id="2.7.13.3"/>
    </reaction>
</comment>
<dbReference type="Gene3D" id="6.10.340.10">
    <property type="match status" value="1"/>
</dbReference>
<dbReference type="STRING" id="649764.HMPREF0762_01142"/>
<dbReference type="InterPro" id="IPR003661">
    <property type="entry name" value="HisK_dim/P_dom"/>
</dbReference>
<dbReference type="InterPro" id="IPR003660">
    <property type="entry name" value="HAMP_dom"/>
</dbReference>
<keyword evidence="5" id="KW-0808">Transferase</keyword>
<evidence type="ECO:0000313" key="15">
    <source>
        <dbReference type="Proteomes" id="UP000006001"/>
    </source>
</evidence>
<dbReference type="SUPFAM" id="SSF158472">
    <property type="entry name" value="HAMP domain-like"/>
    <property type="match status" value="1"/>
</dbReference>
<dbReference type="InterPro" id="IPR004358">
    <property type="entry name" value="Sig_transdc_His_kin-like_C"/>
</dbReference>
<dbReference type="SUPFAM" id="SSF55874">
    <property type="entry name" value="ATPase domain of HSP90 chaperone/DNA topoisomerase II/histidine kinase"/>
    <property type="match status" value="1"/>
</dbReference>
<dbReference type="Pfam" id="PF00512">
    <property type="entry name" value="HisKA"/>
    <property type="match status" value="1"/>
</dbReference>
<feature type="domain" description="HAMP" evidence="13">
    <location>
        <begin position="221"/>
        <end position="273"/>
    </location>
</feature>
<dbReference type="Proteomes" id="UP000006001">
    <property type="component" value="Unassembled WGS sequence"/>
</dbReference>
<evidence type="ECO:0000313" key="14">
    <source>
        <dbReference type="EMBL" id="EEZ61074.1"/>
    </source>
</evidence>
<keyword evidence="4" id="KW-0597">Phosphoprotein</keyword>
<dbReference type="SUPFAM" id="SSF47384">
    <property type="entry name" value="Homodimeric domain of signal transducing histidine kinase"/>
    <property type="match status" value="1"/>
</dbReference>
<gene>
    <name evidence="14" type="ORF">HMPREF0762_01142</name>
</gene>
<dbReference type="PROSITE" id="PS50109">
    <property type="entry name" value="HIS_KIN"/>
    <property type="match status" value="1"/>
</dbReference>
<keyword evidence="8 11" id="KW-1133">Transmembrane helix</keyword>
<dbReference type="InterPro" id="IPR003594">
    <property type="entry name" value="HATPase_dom"/>
</dbReference>
<dbReference type="Pfam" id="PF02518">
    <property type="entry name" value="HATPase_c"/>
    <property type="match status" value="1"/>
</dbReference>
<sequence>MVDRINTRIRGPIAAIKAWVFGHSYTARVTVTFALIAGLTAIVAMGVLSFVWEQHFQNYTHENIQALADRTASAIADKYEKSNGHALDIVNTTGKGTYPPLTMSDVSPASAAHTLNQTMGIQVVGINNTIVYDSTVVMTGSDALAPNKTQSLAPGSDATMAHADIMVNGTAIGRVNMWVYGSDVLLSKTDQEFRNRSYQAMAFAAVLSIVLASLLGFLFARSLVHPISRMTETAAAIKEGDLSARTNLEGDDEIAELGKTFDAMAASVEKDRELERRLTTDVAHELRTPLMAIQSTVEAIVDGVFEPDAERLGTIDAEVQRLSRMVDALLKLSRLENRTTPLNEEVVNVGEMIRLLAMSHEAYISEAGLQLVYEAEDDVVVYADRDLIRQATANLISNAVRYTPAPGTITVSVKKSDDEAMIAVQDTGVGLTPEECTMVFGRFWRADSSRERASGGLGIGLSVVKEIVDRHHGWVDVQGAKGEGACFTLHIPLYDYERIKSMREKESIGAETLKGASRSSVEREGLIG</sequence>
<dbReference type="GO" id="GO:0000155">
    <property type="term" value="F:phosphorelay sensor kinase activity"/>
    <property type="evidence" value="ECO:0007669"/>
    <property type="project" value="InterPro"/>
</dbReference>
<evidence type="ECO:0000256" key="4">
    <source>
        <dbReference type="ARBA" id="ARBA00022553"/>
    </source>
</evidence>
<dbReference type="GO" id="GO:0016036">
    <property type="term" value="P:cellular response to phosphate starvation"/>
    <property type="evidence" value="ECO:0007669"/>
    <property type="project" value="TreeGrafter"/>
</dbReference>
<dbReference type="CDD" id="cd06225">
    <property type="entry name" value="HAMP"/>
    <property type="match status" value="1"/>
</dbReference>
<evidence type="ECO:0000256" key="6">
    <source>
        <dbReference type="ARBA" id="ARBA00022692"/>
    </source>
</evidence>
<keyword evidence="15" id="KW-1185">Reference proteome</keyword>
<dbReference type="InterPro" id="IPR050351">
    <property type="entry name" value="BphY/WalK/GraS-like"/>
</dbReference>
<dbReference type="PANTHER" id="PTHR45453:SF1">
    <property type="entry name" value="PHOSPHATE REGULON SENSOR PROTEIN PHOR"/>
    <property type="match status" value="1"/>
</dbReference>
<keyword evidence="11" id="KW-0472">Membrane</keyword>
<dbReference type="PRINTS" id="PR00344">
    <property type="entry name" value="BCTRLSENSOR"/>
</dbReference>
<keyword evidence="7 14" id="KW-0418">Kinase</keyword>
<evidence type="ECO:0000256" key="2">
    <source>
        <dbReference type="ARBA" id="ARBA00004236"/>
    </source>
</evidence>
<reference evidence="14" key="1">
    <citation type="submission" date="2009-10" db="EMBL/GenBank/DDBJ databases">
        <authorList>
            <person name="Weinstock G."/>
            <person name="Sodergren E."/>
            <person name="Clifton S."/>
            <person name="Fulton L."/>
            <person name="Fulton B."/>
            <person name="Courtney L."/>
            <person name="Fronick C."/>
            <person name="Harrison M."/>
            <person name="Strong C."/>
            <person name="Farmer C."/>
            <person name="Delahaunty K."/>
            <person name="Markovic C."/>
            <person name="Hall O."/>
            <person name="Minx P."/>
            <person name="Tomlinson C."/>
            <person name="Mitreva M."/>
            <person name="Nelson J."/>
            <person name="Hou S."/>
            <person name="Wollam A."/>
            <person name="Pepin K.H."/>
            <person name="Johnson M."/>
            <person name="Bhonagiri V."/>
            <person name="Nash W.E."/>
            <person name="Warren W."/>
            <person name="Chinwalla A."/>
            <person name="Mardis E.R."/>
            <person name="Wilson R.K."/>
        </authorList>
    </citation>
    <scope>NUCLEOTIDE SEQUENCE [LARGE SCALE GENOMIC DNA]</scope>
    <source>
        <strain evidence="14">ATCC 700122</strain>
    </source>
</reference>
<evidence type="ECO:0000259" key="13">
    <source>
        <dbReference type="PROSITE" id="PS50885"/>
    </source>
</evidence>
<feature type="transmembrane region" description="Helical" evidence="11">
    <location>
        <begin position="200"/>
        <end position="220"/>
    </location>
</feature>
<evidence type="ECO:0000256" key="1">
    <source>
        <dbReference type="ARBA" id="ARBA00000085"/>
    </source>
</evidence>
<proteinExistence type="predicted"/>
<dbReference type="GeneID" id="85007671"/>
<dbReference type="EC" id="2.7.13.3" evidence="3"/>
<evidence type="ECO:0000256" key="3">
    <source>
        <dbReference type="ARBA" id="ARBA00012438"/>
    </source>
</evidence>
<dbReference type="InterPro" id="IPR005467">
    <property type="entry name" value="His_kinase_dom"/>
</dbReference>
<dbReference type="PANTHER" id="PTHR45453">
    <property type="entry name" value="PHOSPHATE REGULON SENSOR PROTEIN PHOR"/>
    <property type="match status" value="1"/>
</dbReference>
<evidence type="ECO:0000256" key="9">
    <source>
        <dbReference type="ARBA" id="ARBA00023012"/>
    </source>
</evidence>
<evidence type="ECO:0000256" key="5">
    <source>
        <dbReference type="ARBA" id="ARBA00022679"/>
    </source>
</evidence>
<dbReference type="EMBL" id="ACUX02000007">
    <property type="protein sequence ID" value="EEZ61074.1"/>
    <property type="molecule type" value="Genomic_DNA"/>
</dbReference>
<organism evidence="14 15">
    <name type="scientific">Slackia exigua (strain ATCC 700122 / DSM 15923 / CIP 105133 / JCM 11022 / KCTC 5966 / S-7)</name>
    <dbReference type="NCBI Taxonomy" id="649764"/>
    <lineage>
        <taxon>Bacteria</taxon>
        <taxon>Bacillati</taxon>
        <taxon>Actinomycetota</taxon>
        <taxon>Coriobacteriia</taxon>
        <taxon>Eggerthellales</taxon>
        <taxon>Eggerthellaceae</taxon>
        <taxon>Slackia</taxon>
    </lineage>
</organism>